<evidence type="ECO:0000313" key="1">
    <source>
        <dbReference type="EnsemblMetazoa" id="ACOM024384-PA.1"/>
    </source>
</evidence>
<name>A0A8W7P2U1_ANOCL</name>
<protein>
    <submittedName>
        <fullName evidence="1">Uncharacterized protein</fullName>
    </submittedName>
</protein>
<dbReference type="AlphaFoldDB" id="A0A8W7P2U1"/>
<reference evidence="1" key="1">
    <citation type="submission" date="2022-08" db="UniProtKB">
        <authorList>
            <consortium name="EnsemblMetazoa"/>
        </authorList>
    </citation>
    <scope>IDENTIFICATION</scope>
</reference>
<dbReference type="EnsemblMetazoa" id="ACOM024384-RA">
    <property type="protein sequence ID" value="ACOM024384-PA.1"/>
    <property type="gene ID" value="ACOM024384"/>
</dbReference>
<accession>A0A8W7P2U1</accession>
<sequence>MRMFLLVLGVRVQRDQSNERHRYHEGAVAAEERDVPPALHADAAAVRFLYLHDLALEVAQPVGGQQPAVLRALERAAGGGRAPLDVQPAGETLLHPHATLGAGDLVLAGLEHDQRERLVAHDALARRVRRGQRRLVEQLVQLMGRRRRGGGTGGGVGLAEDAAPAALAGAAGVGGWGTLLSCTNCRGLLCFAAAALVVVPNMPDRWLAPPRHGFIIGFANIPSVEVCGGGWGAAPCSDSSPWLPAPRTAGGVTSAPAVVASRAAAAAAAAACPRLRRAGVGGLLLLLLLLPPAGPLEEEDDGGGGGEAC</sequence>
<organism evidence="1">
    <name type="scientific">Anopheles coluzzii</name>
    <name type="common">African malaria mosquito</name>
    <dbReference type="NCBI Taxonomy" id="1518534"/>
    <lineage>
        <taxon>Eukaryota</taxon>
        <taxon>Metazoa</taxon>
        <taxon>Ecdysozoa</taxon>
        <taxon>Arthropoda</taxon>
        <taxon>Hexapoda</taxon>
        <taxon>Insecta</taxon>
        <taxon>Pterygota</taxon>
        <taxon>Neoptera</taxon>
        <taxon>Endopterygota</taxon>
        <taxon>Diptera</taxon>
        <taxon>Nematocera</taxon>
        <taxon>Culicoidea</taxon>
        <taxon>Culicidae</taxon>
        <taxon>Anophelinae</taxon>
        <taxon>Anopheles</taxon>
    </lineage>
</organism>
<dbReference type="Proteomes" id="UP000075882">
    <property type="component" value="Unassembled WGS sequence"/>
</dbReference>
<proteinExistence type="predicted"/>